<dbReference type="InterPro" id="IPR000182">
    <property type="entry name" value="GNAT_dom"/>
</dbReference>
<dbReference type="Pfam" id="PF00583">
    <property type="entry name" value="Acetyltransf_1"/>
    <property type="match status" value="1"/>
</dbReference>
<keyword evidence="4" id="KW-0812">Transmembrane</keyword>
<dbReference type="PROSITE" id="PS51186">
    <property type="entry name" value="GNAT"/>
    <property type="match status" value="1"/>
</dbReference>
<evidence type="ECO:0000256" key="2">
    <source>
        <dbReference type="ARBA" id="ARBA00022679"/>
    </source>
</evidence>
<keyword evidence="7" id="KW-1185">Reference proteome</keyword>
<evidence type="ECO:0000256" key="4">
    <source>
        <dbReference type="SAM" id="Phobius"/>
    </source>
</evidence>
<evidence type="ECO:0000256" key="3">
    <source>
        <dbReference type="ARBA" id="ARBA00023315"/>
    </source>
</evidence>
<dbReference type="PANTHER" id="PTHR10545">
    <property type="entry name" value="DIAMINE N-ACETYLTRANSFERASE"/>
    <property type="match status" value="1"/>
</dbReference>
<keyword evidence="2 6" id="KW-0808">Transferase</keyword>
<reference evidence="6 7" key="1">
    <citation type="submission" date="2018-06" db="EMBL/GenBank/DDBJ databases">
        <authorList>
            <consortium name="Pathogen Informatics"/>
            <person name="Doyle S."/>
        </authorList>
    </citation>
    <scope>NUCLEOTIDE SEQUENCE [LARGE SCALE GENOMIC DNA]</scope>
    <source>
        <strain evidence="6 7">NCTC13093</strain>
    </source>
</reference>
<keyword evidence="3" id="KW-0012">Acyltransferase</keyword>
<keyword evidence="4" id="KW-0472">Membrane</keyword>
<proteinExistence type="inferred from homology"/>
<dbReference type="EMBL" id="UAPV01000001">
    <property type="protein sequence ID" value="SPT70959.1"/>
    <property type="molecule type" value="Genomic_DNA"/>
</dbReference>
<evidence type="ECO:0000256" key="1">
    <source>
        <dbReference type="ARBA" id="ARBA00008694"/>
    </source>
</evidence>
<dbReference type="OrthoDB" id="9805924at2"/>
<dbReference type="PANTHER" id="PTHR10545:SF29">
    <property type="entry name" value="GH14572P-RELATED"/>
    <property type="match status" value="1"/>
</dbReference>
<dbReference type="SUPFAM" id="SSF55729">
    <property type="entry name" value="Acyl-CoA N-acyltransferases (Nat)"/>
    <property type="match status" value="1"/>
</dbReference>
<dbReference type="Gene3D" id="3.40.630.30">
    <property type="match status" value="1"/>
</dbReference>
<dbReference type="InterPro" id="IPR051016">
    <property type="entry name" value="Diverse_Substrate_AcTransf"/>
</dbReference>
<gene>
    <name evidence="6" type="ORF">NCTC13093_02386</name>
</gene>
<keyword evidence="4" id="KW-1133">Transmembrane helix</keyword>
<dbReference type="Proteomes" id="UP000250086">
    <property type="component" value="Unassembled WGS sequence"/>
</dbReference>
<dbReference type="RefSeq" id="WP_113744971.1">
    <property type="nucleotide sequence ID" value="NZ_UAPU01000005.1"/>
</dbReference>
<protein>
    <submittedName>
        <fullName evidence="6">Ribosomal-protein-alanine acetyltransferase</fullName>
    </submittedName>
</protein>
<dbReference type="FunFam" id="3.40.630.30:FF:000064">
    <property type="entry name" value="GNAT family acetyltransferase"/>
    <property type="match status" value="1"/>
</dbReference>
<dbReference type="GO" id="GO:0008080">
    <property type="term" value="F:N-acetyltransferase activity"/>
    <property type="evidence" value="ECO:0007669"/>
    <property type="project" value="TreeGrafter"/>
</dbReference>
<dbReference type="InterPro" id="IPR016181">
    <property type="entry name" value="Acyl_CoA_acyltransferase"/>
</dbReference>
<dbReference type="AlphaFoldDB" id="A0A2X0V978"/>
<evidence type="ECO:0000313" key="6">
    <source>
        <dbReference type="EMBL" id="SPT70959.1"/>
    </source>
</evidence>
<name>A0A2X0V978_9GAMM</name>
<feature type="transmembrane region" description="Helical" evidence="4">
    <location>
        <begin position="64"/>
        <end position="85"/>
    </location>
</feature>
<accession>A0A2X0V978</accession>
<dbReference type="CDD" id="cd04301">
    <property type="entry name" value="NAT_SF"/>
    <property type="match status" value="1"/>
</dbReference>
<comment type="similarity">
    <text evidence="1">Belongs to the acetyltransferase family.</text>
</comment>
<evidence type="ECO:0000259" key="5">
    <source>
        <dbReference type="PROSITE" id="PS51186"/>
    </source>
</evidence>
<feature type="domain" description="N-acetyltransferase" evidence="5">
    <location>
        <begin position="5"/>
        <end position="155"/>
    </location>
</feature>
<sequence length="161" mass="18636">MSNLMYVREATADDSAIIYRFILEHAREEALGENVTATQEDIENNIFKEKMAHVLLIENEVHAIVGYAIYFFAFSAFSANKVLYLEDLYVLKNYRRGGFGKALMHKLARLTLDKGCTRMQWLCPRENLSALAFYKTWGAKFFENYSICRLEYDTLNGVADF</sequence>
<evidence type="ECO:0000313" key="7">
    <source>
        <dbReference type="Proteomes" id="UP000250086"/>
    </source>
</evidence>
<organism evidence="6 7">
    <name type="scientific">Anaerobiospirillum thomasii</name>
    <dbReference type="NCBI Taxonomy" id="179995"/>
    <lineage>
        <taxon>Bacteria</taxon>
        <taxon>Pseudomonadati</taxon>
        <taxon>Pseudomonadota</taxon>
        <taxon>Gammaproteobacteria</taxon>
        <taxon>Aeromonadales</taxon>
        <taxon>Succinivibrionaceae</taxon>
        <taxon>Anaerobiospirillum</taxon>
    </lineage>
</organism>